<dbReference type="Proteomes" id="UP001201980">
    <property type="component" value="Unassembled WGS sequence"/>
</dbReference>
<reference evidence="1" key="1">
    <citation type="submission" date="2022-07" db="EMBL/GenBank/DDBJ databases">
        <title>Draft genome sequence of Zalerion maritima ATCC 34329, a (micro)plastics degrading marine fungus.</title>
        <authorList>
            <person name="Paco A."/>
            <person name="Goncalves M.F.M."/>
            <person name="Rocha-Santos T.A.P."/>
            <person name="Alves A."/>
        </authorList>
    </citation>
    <scope>NUCLEOTIDE SEQUENCE</scope>
    <source>
        <strain evidence="1">ATCC 34329</strain>
    </source>
</reference>
<keyword evidence="2" id="KW-1185">Reference proteome</keyword>
<dbReference type="EMBL" id="JAKWBI020000343">
    <property type="protein sequence ID" value="KAJ2896256.1"/>
    <property type="molecule type" value="Genomic_DNA"/>
</dbReference>
<comment type="caution">
    <text evidence="1">The sequence shown here is derived from an EMBL/GenBank/DDBJ whole genome shotgun (WGS) entry which is preliminary data.</text>
</comment>
<gene>
    <name evidence="1" type="ORF">MKZ38_005710</name>
</gene>
<evidence type="ECO:0000313" key="2">
    <source>
        <dbReference type="Proteomes" id="UP001201980"/>
    </source>
</evidence>
<accession>A0AAD5RKQ0</accession>
<protein>
    <submittedName>
        <fullName evidence="1">Uncharacterized protein</fullName>
    </submittedName>
</protein>
<name>A0AAD5RKQ0_9PEZI</name>
<dbReference type="AlphaFoldDB" id="A0AAD5RKQ0"/>
<evidence type="ECO:0000313" key="1">
    <source>
        <dbReference type="EMBL" id="KAJ2896256.1"/>
    </source>
</evidence>
<sequence length="162" mass="17341">MVDSSKVSRGFEIPRPGQQKLWSPFTSASSFLTLPRTHSFFAPIRTLYNCLLPSAQGPDAARATQEQLVVGYVRSALNRSRPPRVQEVAKPAAKIQPLPSCPIYRALAHATVTATSAASIPSRATAGSFATDMETAAMRHPSGEMLTRGTFAPAGSQKEVSL</sequence>
<proteinExistence type="predicted"/>
<organism evidence="1 2">
    <name type="scientific">Zalerion maritima</name>
    <dbReference type="NCBI Taxonomy" id="339359"/>
    <lineage>
        <taxon>Eukaryota</taxon>
        <taxon>Fungi</taxon>
        <taxon>Dikarya</taxon>
        <taxon>Ascomycota</taxon>
        <taxon>Pezizomycotina</taxon>
        <taxon>Sordariomycetes</taxon>
        <taxon>Lulworthiomycetidae</taxon>
        <taxon>Lulworthiales</taxon>
        <taxon>Lulworthiaceae</taxon>
        <taxon>Zalerion</taxon>
    </lineage>
</organism>